<reference evidence="2 3" key="1">
    <citation type="submission" date="2023-11" db="EMBL/GenBank/DDBJ databases">
        <title>Bacillus jintuensis, isolated from a mudflat on the Beibu Gulf coast.</title>
        <authorList>
            <person name="Li M."/>
        </authorList>
    </citation>
    <scope>NUCLEOTIDE SEQUENCE [LARGE SCALE GENOMIC DNA]</scope>
    <source>
        <strain evidence="2 3">31A1R</strain>
    </source>
</reference>
<comment type="caution">
    <text evidence="2">The sequence shown here is derived from an EMBL/GenBank/DDBJ whole genome shotgun (WGS) entry which is preliminary data.</text>
</comment>
<dbReference type="RefSeq" id="WP_322447617.1">
    <property type="nucleotide sequence ID" value="NZ_JAXOFX010000012.1"/>
</dbReference>
<protein>
    <submittedName>
        <fullName evidence="2">SGNH/GDSL hydrolase family protein</fullName>
        <ecNumber evidence="2">3.1.-.-</ecNumber>
    </submittedName>
</protein>
<dbReference type="GO" id="GO:0016787">
    <property type="term" value="F:hydrolase activity"/>
    <property type="evidence" value="ECO:0007669"/>
    <property type="project" value="UniProtKB-KW"/>
</dbReference>
<sequence length="202" mass="23157">MVVTVFGSSAAEGGSSSSLNGWSELLKRNLPYEREEFDSIQFIRHGNSGYSTTDLLEGKKIELVINNQPDLVIFENAMVNNYLKATSMAETQENLKEIMKMLQEGLPNSKIIIMSSNPIANSEDLNSVGLSYLDYIKGSEELIKEQKWLYFNTIERIANKLREENVLLVDILASDYVYFNDRGNHLWFESFFDYLKEDNLKN</sequence>
<dbReference type="Gene3D" id="3.40.50.1110">
    <property type="entry name" value="SGNH hydrolase"/>
    <property type="match status" value="1"/>
</dbReference>
<name>A0ABU5J1N7_9BACI</name>
<dbReference type="EMBL" id="JAXOFX010000012">
    <property type="protein sequence ID" value="MDZ5473324.1"/>
    <property type="molecule type" value="Genomic_DNA"/>
</dbReference>
<keyword evidence="2" id="KW-0378">Hydrolase</keyword>
<dbReference type="InterPro" id="IPR036514">
    <property type="entry name" value="SGNH_hydro_sf"/>
</dbReference>
<dbReference type="CDD" id="cd00229">
    <property type="entry name" value="SGNH_hydrolase"/>
    <property type="match status" value="1"/>
</dbReference>
<dbReference type="InterPro" id="IPR013830">
    <property type="entry name" value="SGNH_hydro"/>
</dbReference>
<dbReference type="SUPFAM" id="SSF52266">
    <property type="entry name" value="SGNH hydrolase"/>
    <property type="match status" value="1"/>
</dbReference>
<evidence type="ECO:0000313" key="2">
    <source>
        <dbReference type="EMBL" id="MDZ5473324.1"/>
    </source>
</evidence>
<keyword evidence="3" id="KW-1185">Reference proteome</keyword>
<feature type="domain" description="SGNH hydrolase-type esterase" evidence="1">
    <location>
        <begin position="5"/>
        <end position="185"/>
    </location>
</feature>
<evidence type="ECO:0000313" key="3">
    <source>
        <dbReference type="Proteomes" id="UP001290455"/>
    </source>
</evidence>
<proteinExistence type="predicted"/>
<dbReference type="Proteomes" id="UP001290455">
    <property type="component" value="Unassembled WGS sequence"/>
</dbReference>
<organism evidence="2 3">
    <name type="scientific">Robertmurraya mangrovi</name>
    <dbReference type="NCBI Taxonomy" id="3098077"/>
    <lineage>
        <taxon>Bacteria</taxon>
        <taxon>Bacillati</taxon>
        <taxon>Bacillota</taxon>
        <taxon>Bacilli</taxon>
        <taxon>Bacillales</taxon>
        <taxon>Bacillaceae</taxon>
        <taxon>Robertmurraya</taxon>
    </lineage>
</organism>
<evidence type="ECO:0000259" key="1">
    <source>
        <dbReference type="Pfam" id="PF13472"/>
    </source>
</evidence>
<gene>
    <name evidence="2" type="ORF">SM124_16520</name>
</gene>
<accession>A0ABU5J1N7</accession>
<dbReference type="Pfam" id="PF13472">
    <property type="entry name" value="Lipase_GDSL_2"/>
    <property type="match status" value="1"/>
</dbReference>
<dbReference type="EC" id="3.1.-.-" evidence="2"/>